<comment type="caution">
    <text evidence="12">The sequence shown here is derived from an EMBL/GenBank/DDBJ whole genome shotgun (WGS) entry which is preliminary data.</text>
</comment>
<feature type="region of interest" description="Disordered" evidence="10">
    <location>
        <begin position="76"/>
        <end position="219"/>
    </location>
</feature>
<evidence type="ECO:0000256" key="4">
    <source>
        <dbReference type="ARBA" id="ARBA00015520"/>
    </source>
</evidence>
<keyword evidence="5" id="KW-0690">Ribosome biogenesis</keyword>
<accession>A0ABR3P8U1</accession>
<feature type="compositionally biased region" description="Low complexity" evidence="10">
    <location>
        <begin position="536"/>
        <end position="545"/>
    </location>
</feature>
<comment type="function">
    <text evidence="1">Involved in pre-25S rRNA processing.</text>
</comment>
<keyword evidence="13" id="KW-1185">Reference proteome</keyword>
<dbReference type="Proteomes" id="UP001562354">
    <property type="component" value="Unassembled WGS sequence"/>
</dbReference>
<dbReference type="PROSITE" id="PS50102">
    <property type="entry name" value="RRM"/>
    <property type="match status" value="1"/>
</dbReference>
<feature type="region of interest" description="Disordered" evidence="10">
    <location>
        <begin position="532"/>
        <end position="569"/>
    </location>
</feature>
<feature type="region of interest" description="Disordered" evidence="10">
    <location>
        <begin position="1"/>
        <end position="63"/>
    </location>
</feature>
<feature type="compositionally biased region" description="Low complexity" evidence="10">
    <location>
        <begin position="1"/>
        <end position="20"/>
    </location>
</feature>
<feature type="compositionally biased region" description="Low complexity" evidence="10">
    <location>
        <begin position="49"/>
        <end position="62"/>
    </location>
</feature>
<comment type="similarity">
    <text evidence="3">Belongs to the RRM RBM34 family.</text>
</comment>
<name>A0ABR3P8U1_9PEZI</name>
<evidence type="ECO:0000256" key="5">
    <source>
        <dbReference type="ARBA" id="ARBA00022517"/>
    </source>
</evidence>
<dbReference type="SUPFAM" id="SSF54928">
    <property type="entry name" value="RNA-binding domain, RBD"/>
    <property type="match status" value="1"/>
</dbReference>
<dbReference type="EMBL" id="JBFMKM010000012">
    <property type="protein sequence ID" value="KAL1302491.1"/>
    <property type="molecule type" value="Genomic_DNA"/>
</dbReference>
<feature type="compositionally biased region" description="Basic and acidic residues" evidence="10">
    <location>
        <begin position="21"/>
        <end position="48"/>
    </location>
</feature>
<dbReference type="GeneID" id="95976583"/>
<feature type="region of interest" description="Disordered" evidence="10">
    <location>
        <begin position="459"/>
        <end position="498"/>
    </location>
</feature>
<evidence type="ECO:0000313" key="13">
    <source>
        <dbReference type="Proteomes" id="UP001562354"/>
    </source>
</evidence>
<dbReference type="InterPro" id="IPR000504">
    <property type="entry name" value="RRM_dom"/>
</dbReference>
<feature type="domain" description="RRM" evidence="11">
    <location>
        <begin position="351"/>
        <end position="456"/>
    </location>
</feature>
<evidence type="ECO:0000256" key="8">
    <source>
        <dbReference type="ARBA" id="ARBA00023242"/>
    </source>
</evidence>
<feature type="compositionally biased region" description="Polar residues" evidence="10">
    <location>
        <begin position="462"/>
        <end position="480"/>
    </location>
</feature>
<keyword evidence="6" id="KW-0698">rRNA processing</keyword>
<evidence type="ECO:0000259" key="11">
    <source>
        <dbReference type="PROSITE" id="PS50102"/>
    </source>
</evidence>
<evidence type="ECO:0000256" key="9">
    <source>
        <dbReference type="PROSITE-ProRule" id="PRU00176"/>
    </source>
</evidence>
<gene>
    <name evidence="12" type="ORF">AAFC00_002881</name>
</gene>
<sequence>MSKSSAATMSKSSAATMSKSSADKSSTKDKKSSKPEHTSKKSKKDSTKSDSAQTASSTFASAVGPAAFDTTISSLFANSLGPSKPNEPVRTNRDVEEEDEELEELEDEDGEDDSEDMDVDAKSSAPAAVENDDDNKRKRKRKDKHDDLEDVYMERLARDEAKALAKQKQERASKRVKKTDGDDEEDEDESEASSDAASDDDQDAEDAGTPPPVHESLLPDMNTDLAKSQRTVFLGNVSSEAITSKTAEKTLRRHLSSFFSALDAPAKDQPAHSIESIRFRSTAFASAIPKKAAFAKKELMEATTKSTNAYLVYSSAVLAREAARRLNGSVVLDRHLRVDEVAHPAKVDHKRCIFVGNLGFVDDESNIDKANEEQGIQKRQGKKTPSDVEEGLWRTFATCGTVESVRVVRDSKTRVGKGFAYVQFTDENAVEAALLLNEKKFPPMLPRKLRVTRAKAIKRNAKSNNANATRPPQHTQQPRSSRAGGVYNPKMSSQEQSNLGRAGKLLGRAAAAQLRNGDGSVIKAPEKFVFEGHRASSSQGKNGFKFGKKGKPGSKSSTKRAAAWKAKGK</sequence>
<dbReference type="RefSeq" id="XP_069198767.1">
    <property type="nucleotide sequence ID" value="XM_069342265.1"/>
</dbReference>
<evidence type="ECO:0000256" key="3">
    <source>
        <dbReference type="ARBA" id="ARBA00007077"/>
    </source>
</evidence>
<comment type="subcellular location">
    <subcellularLocation>
        <location evidence="2">Nucleus</location>
        <location evidence="2">Nucleolus</location>
    </subcellularLocation>
</comment>
<evidence type="ECO:0000256" key="7">
    <source>
        <dbReference type="ARBA" id="ARBA00022884"/>
    </source>
</evidence>
<dbReference type="SMART" id="SM00360">
    <property type="entry name" value="RRM"/>
    <property type="match status" value="2"/>
</dbReference>
<dbReference type="Gene3D" id="3.30.70.330">
    <property type="match status" value="2"/>
</dbReference>
<evidence type="ECO:0000313" key="12">
    <source>
        <dbReference type="EMBL" id="KAL1302491.1"/>
    </source>
</evidence>
<protein>
    <recommendedName>
        <fullName evidence="4">Nucleolar protein 12</fullName>
    </recommendedName>
</protein>
<dbReference type="InterPro" id="IPR012677">
    <property type="entry name" value="Nucleotide-bd_a/b_plait_sf"/>
</dbReference>
<evidence type="ECO:0000256" key="10">
    <source>
        <dbReference type="SAM" id="MobiDB-lite"/>
    </source>
</evidence>
<evidence type="ECO:0000256" key="2">
    <source>
        <dbReference type="ARBA" id="ARBA00004604"/>
    </source>
</evidence>
<evidence type="ECO:0000256" key="6">
    <source>
        <dbReference type="ARBA" id="ARBA00022552"/>
    </source>
</evidence>
<keyword evidence="8" id="KW-0539">Nucleus</keyword>
<feature type="compositionally biased region" description="Acidic residues" evidence="10">
    <location>
        <begin position="95"/>
        <end position="118"/>
    </location>
</feature>
<organism evidence="12 13">
    <name type="scientific">Neodothiora populina</name>
    <dbReference type="NCBI Taxonomy" id="2781224"/>
    <lineage>
        <taxon>Eukaryota</taxon>
        <taxon>Fungi</taxon>
        <taxon>Dikarya</taxon>
        <taxon>Ascomycota</taxon>
        <taxon>Pezizomycotina</taxon>
        <taxon>Dothideomycetes</taxon>
        <taxon>Dothideomycetidae</taxon>
        <taxon>Dothideales</taxon>
        <taxon>Dothioraceae</taxon>
        <taxon>Neodothiora</taxon>
    </lineage>
</organism>
<dbReference type="InterPro" id="IPR035979">
    <property type="entry name" value="RBD_domain_sf"/>
</dbReference>
<dbReference type="PANTHER" id="PTHR23236">
    <property type="entry name" value="EUKARYOTIC TRANSLATION INITIATION FACTOR 4B/4H"/>
    <property type="match status" value="1"/>
</dbReference>
<proteinExistence type="inferred from homology"/>
<dbReference type="CDD" id="cd12670">
    <property type="entry name" value="RRM2_Nop12p_like"/>
    <property type="match status" value="1"/>
</dbReference>
<dbReference type="PANTHER" id="PTHR23236:SF25">
    <property type="entry name" value="RNA-BINDING PROTEIN 34"/>
    <property type="match status" value="1"/>
</dbReference>
<dbReference type="Pfam" id="PF00076">
    <property type="entry name" value="RRM_1"/>
    <property type="match status" value="1"/>
</dbReference>
<keyword evidence="7 9" id="KW-0694">RNA-binding</keyword>
<reference evidence="12 13" key="1">
    <citation type="submission" date="2024-07" db="EMBL/GenBank/DDBJ databases">
        <title>Draft sequence of the Neodothiora populina.</title>
        <authorList>
            <person name="Drown D.D."/>
            <person name="Schuette U.S."/>
            <person name="Buechlein A.B."/>
            <person name="Rusch D.R."/>
            <person name="Winton L.W."/>
            <person name="Adams G.A."/>
        </authorList>
    </citation>
    <scope>NUCLEOTIDE SEQUENCE [LARGE SCALE GENOMIC DNA]</scope>
    <source>
        <strain evidence="12 13">CPC 39397</strain>
    </source>
</reference>
<feature type="compositionally biased region" description="Basic and acidic residues" evidence="10">
    <location>
        <begin position="144"/>
        <end position="173"/>
    </location>
</feature>
<evidence type="ECO:0000256" key="1">
    <source>
        <dbReference type="ARBA" id="ARBA00002475"/>
    </source>
</evidence>
<feature type="compositionally biased region" description="Acidic residues" evidence="10">
    <location>
        <begin position="181"/>
        <end position="206"/>
    </location>
</feature>
<dbReference type="InterPro" id="IPR047189">
    <property type="entry name" value="RRM2_Nop12p-like"/>
</dbReference>